<evidence type="ECO:0000313" key="4">
    <source>
        <dbReference type="Proteomes" id="UP000290253"/>
    </source>
</evidence>
<organism evidence="3 4">
    <name type="scientific">Silvibacterium dinghuense</name>
    <dbReference type="NCBI Taxonomy" id="1560006"/>
    <lineage>
        <taxon>Bacteria</taxon>
        <taxon>Pseudomonadati</taxon>
        <taxon>Acidobacteriota</taxon>
        <taxon>Terriglobia</taxon>
        <taxon>Terriglobales</taxon>
        <taxon>Acidobacteriaceae</taxon>
        <taxon>Silvibacterium</taxon>
    </lineage>
</organism>
<dbReference type="GO" id="GO:0005886">
    <property type="term" value="C:plasma membrane"/>
    <property type="evidence" value="ECO:0007669"/>
    <property type="project" value="TreeGrafter"/>
</dbReference>
<protein>
    <submittedName>
        <fullName evidence="3">AsmA family protein</fullName>
    </submittedName>
</protein>
<keyword evidence="1" id="KW-0472">Membrane</keyword>
<dbReference type="OrthoDB" id="102779at2"/>
<name>A0A4Q1S8X7_9BACT</name>
<accession>A0A4Q1S8X7</accession>
<gene>
    <name evidence="3" type="ORF">ESZ00_19075</name>
</gene>
<dbReference type="InterPro" id="IPR052894">
    <property type="entry name" value="AsmA-related"/>
</dbReference>
<dbReference type="InterPro" id="IPR008023">
    <property type="entry name" value="DUF748"/>
</dbReference>
<reference evidence="3 4" key="1">
    <citation type="journal article" date="2016" name="Int. J. Syst. Evol. Microbiol.">
        <title>Acidipila dinghuensis sp. nov., an acidobacterium isolated from forest soil.</title>
        <authorList>
            <person name="Jiang Y.W."/>
            <person name="Wang J."/>
            <person name="Chen M.H."/>
            <person name="Lv Y.Y."/>
            <person name="Qiu L.H."/>
        </authorList>
    </citation>
    <scope>NUCLEOTIDE SEQUENCE [LARGE SCALE GENOMIC DNA]</scope>
    <source>
        <strain evidence="3 4">DHOF10</strain>
    </source>
</reference>
<feature type="transmembrane region" description="Helical" evidence="1">
    <location>
        <begin position="22"/>
        <end position="41"/>
    </location>
</feature>
<keyword evidence="4" id="KW-1185">Reference proteome</keyword>
<dbReference type="AlphaFoldDB" id="A0A4Q1S8X7"/>
<dbReference type="InterPro" id="IPR007844">
    <property type="entry name" value="AsmA"/>
</dbReference>
<keyword evidence="1" id="KW-0812">Transmembrane</keyword>
<dbReference type="GO" id="GO:0090313">
    <property type="term" value="P:regulation of protein targeting to membrane"/>
    <property type="evidence" value="ECO:0007669"/>
    <property type="project" value="TreeGrafter"/>
</dbReference>
<dbReference type="RefSeq" id="WP_129209987.1">
    <property type="nucleotide sequence ID" value="NZ_BMGU01000002.1"/>
</dbReference>
<dbReference type="EMBL" id="SDMK01000005">
    <property type="protein sequence ID" value="RXS93444.1"/>
    <property type="molecule type" value="Genomic_DNA"/>
</dbReference>
<evidence type="ECO:0000256" key="1">
    <source>
        <dbReference type="SAM" id="Phobius"/>
    </source>
</evidence>
<proteinExistence type="predicted"/>
<keyword evidence="1" id="KW-1133">Transmembrane helix</keyword>
<evidence type="ECO:0000313" key="3">
    <source>
        <dbReference type="EMBL" id="RXS93444.1"/>
    </source>
</evidence>
<dbReference type="Pfam" id="PF05170">
    <property type="entry name" value="AsmA"/>
    <property type="match status" value="1"/>
</dbReference>
<dbReference type="Pfam" id="PF05359">
    <property type="entry name" value="DUF748"/>
    <property type="match status" value="1"/>
</dbReference>
<dbReference type="PANTHER" id="PTHR30441:SF4">
    <property type="entry name" value="PROTEIN ASMA"/>
    <property type="match status" value="1"/>
</dbReference>
<sequence>MTGTDAGETPVPARRYDKALRILSLLLIVSVLVAAFIVPLVNINRYHRTITDTIERSLGHPVHIGSVKLQMLPRPGLAITDFVVEENADFGAEPMLRAPSVTVSLRLSSLWRRRLEVSRIDLDQASVNLVRNAQGQWNFGTLLEQASHTANAPTAQRHSGASPRFPYIEFSGARFNFKSGVEKSGFSFLNSDLSIWLESANEWRLRFEAQPVRTDMSLDLEDTGTIQVDGSLDRAAALNQMPVRLHAEWNHAELGQAGEMLLGFDAGWRGDLRADADLAGPIENLQVKTHLRVGNAHREEFTPMNAFDIDARCQAGYRHAARALDGLTCLWPVESGHLLLTGNVADIAARKAQLAFEINQVPASFAVNVLGLLRSELPTDLEAKGTIAGTFHYDTESEAAPELTGDATVTPLEVSFAGDGTPFRFASLHFVARGAEPVAAKPTGRKHKKEMTPAASPAAQGIVLEPATMEMGGSAPFGISGEMTQAGFSFHLVGAAPMARLRQLAGALGSLHPLMAHVAPQGTANIDLTFARPWTAEPAIAADGSLLPRYADVQGWLRLEKAQAVLPWLSDPVELASATVNFDDTGMHWANVAATLHGIALRGSLDAALRCESVCPARLNLDVPQLDAAALETVLLGSGHPGALVQAILSEVEPKKSWPALEGQVHVGAFTLGTLTLHDVRAQIAADGRGWTIPSLDASALNGSLHASGRMDGSHGAPRYSLKTTWSGVAMAPVAALFAEKWPATGTLDGGADLTLSGYTEADLLSSAQGRFHWQWNHGSLTAPAGRLAAGAMAPSGFTQWNASGTIGNGALVLGNAAPAAGAVAGKIGFDRGLSLSWPEGQIVGGTLAHPLVTAKP</sequence>
<dbReference type="Proteomes" id="UP000290253">
    <property type="component" value="Unassembled WGS sequence"/>
</dbReference>
<dbReference type="PANTHER" id="PTHR30441">
    <property type="entry name" value="DUF748 DOMAIN-CONTAINING PROTEIN"/>
    <property type="match status" value="1"/>
</dbReference>
<evidence type="ECO:0000259" key="2">
    <source>
        <dbReference type="Pfam" id="PF05170"/>
    </source>
</evidence>
<feature type="domain" description="AsmA" evidence="2">
    <location>
        <begin position="664"/>
        <end position="781"/>
    </location>
</feature>
<comment type="caution">
    <text evidence="3">The sequence shown here is derived from an EMBL/GenBank/DDBJ whole genome shotgun (WGS) entry which is preliminary data.</text>
</comment>